<proteinExistence type="predicted"/>
<gene>
    <name evidence="2" type="ORF">GEMMAAP_18430</name>
</gene>
<evidence type="ECO:0000313" key="2">
    <source>
        <dbReference type="EMBL" id="AMW06226.1"/>
    </source>
</evidence>
<dbReference type="AlphaFoldDB" id="A0A143BMC0"/>
<dbReference type="STRING" id="1379270.GEMMAAP_18430"/>
<keyword evidence="1" id="KW-0732">Signal</keyword>
<reference evidence="2 3" key="1">
    <citation type="journal article" date="2014" name="Proc. Natl. Acad. Sci. U.S.A.">
        <title>Functional type 2 photosynthetic reaction centers found in the rare bacterial phylum Gemmatimonadetes.</title>
        <authorList>
            <person name="Zeng Y."/>
            <person name="Feng F."/>
            <person name="Medova H."/>
            <person name="Dean J."/>
            <person name="Koblizek M."/>
        </authorList>
    </citation>
    <scope>NUCLEOTIDE SEQUENCE [LARGE SCALE GENOMIC DNA]</scope>
    <source>
        <strain evidence="2 3">AP64</strain>
    </source>
</reference>
<dbReference type="KEGG" id="gph:GEMMAAP_18430"/>
<accession>A0A143BMC0</accession>
<sequence>MAYAVAVAALSVSSVVHAQPVGQPPVGGGRGRPGAPPVAPTVLPDSLLQTSLRVFLDCQGGVRGCDRTFFVQEMGYVNWVRDRFDSDVHLLLTSLNAANGGRQITVNFLGQKAYTTKVDTLTITTLPNDADDVVRRELLRTFQLGLAPYVARTPIASRLRVGLMNGLVAPQMNSRAVKDRWNLWLYRIDGNLNASGEQLVKTTNLSTSLSAARTTEKWKINLGGTGSYNERDFKVFVANQANPAIRDTVSVVVLQRAANTNALFGRTINAHWTAGLKVSAGFSEVLNQKMALRVSPALEYNYFPWSEATRRQLTALYYVGPNYYRYYNTTVFERDEETRVNHTLLLALTQRQKWGNTNLTLEGSQYLHDMQRNHVTLSGFVDLRLGRGFSLNFRGSASRVRDQIYIAANAQSERDILTQRQQLQTNFRYNVNVGMGYTFGSIYNTVVNQRFGNLGELGRRFGFFGG</sequence>
<reference evidence="2 3" key="2">
    <citation type="journal article" date="2016" name="Environ. Microbiol. Rep.">
        <title>Metagenomic evidence for the presence of phototrophic Gemmatimonadetes bacteria in diverse environments.</title>
        <authorList>
            <person name="Zeng Y."/>
            <person name="Baumbach J."/>
            <person name="Barbosa E.G."/>
            <person name="Azevedo V."/>
            <person name="Zhang C."/>
            <person name="Koblizek M."/>
        </authorList>
    </citation>
    <scope>NUCLEOTIDE SEQUENCE [LARGE SCALE GENOMIC DNA]</scope>
    <source>
        <strain evidence="2 3">AP64</strain>
    </source>
</reference>
<evidence type="ECO:0000256" key="1">
    <source>
        <dbReference type="SAM" id="SignalP"/>
    </source>
</evidence>
<keyword evidence="3" id="KW-1185">Reference proteome</keyword>
<dbReference type="Proteomes" id="UP000076404">
    <property type="component" value="Chromosome"/>
</dbReference>
<protein>
    <submittedName>
        <fullName evidence="2">Uncharacterized protein</fullName>
    </submittedName>
</protein>
<evidence type="ECO:0000313" key="3">
    <source>
        <dbReference type="Proteomes" id="UP000076404"/>
    </source>
</evidence>
<dbReference type="eggNOG" id="ENOG502Z8UZ">
    <property type="taxonomic scope" value="Bacteria"/>
</dbReference>
<dbReference type="EMBL" id="CP011454">
    <property type="protein sequence ID" value="AMW06226.1"/>
    <property type="molecule type" value="Genomic_DNA"/>
</dbReference>
<organism evidence="2 3">
    <name type="scientific">Gemmatimonas phototrophica</name>
    <dbReference type="NCBI Taxonomy" id="1379270"/>
    <lineage>
        <taxon>Bacteria</taxon>
        <taxon>Pseudomonadati</taxon>
        <taxon>Gemmatimonadota</taxon>
        <taxon>Gemmatimonadia</taxon>
        <taxon>Gemmatimonadales</taxon>
        <taxon>Gemmatimonadaceae</taxon>
        <taxon>Gemmatimonas</taxon>
    </lineage>
</organism>
<name>A0A143BMC0_9BACT</name>
<feature type="chain" id="PRO_5007506602" evidence="1">
    <location>
        <begin position="19"/>
        <end position="466"/>
    </location>
</feature>
<feature type="signal peptide" evidence="1">
    <location>
        <begin position="1"/>
        <end position="18"/>
    </location>
</feature>